<sequence length="129" mass="14933">MEMVLDVYKRPFDPRNPVVCMDESPKQLIAETRIPIPCSTGKPEKYDYEYKRNGMCNIFLACEPLTGKRMVKITERKTKRDWAYFLEEIEVQHENADKITLVMDNLNTHIPGSLYELSTTKSKGAMGQI</sequence>
<feature type="domain" description="Tc1-like transposase DDE" evidence="1">
    <location>
        <begin position="17"/>
        <end position="120"/>
    </location>
</feature>
<reference evidence="2 3" key="1">
    <citation type="submission" date="2014-07" db="EMBL/GenBank/DDBJ databases">
        <title>Methanogenic archaea and the global carbon cycle.</title>
        <authorList>
            <person name="Henriksen J.R."/>
            <person name="Luke J."/>
            <person name="Reinhart S."/>
            <person name="Benedict M.N."/>
            <person name="Youngblut N.D."/>
            <person name="Metcalf M.E."/>
            <person name="Whitaker R.J."/>
            <person name="Metcalf W.W."/>
        </authorList>
    </citation>
    <scope>NUCLEOTIDE SEQUENCE [LARGE SCALE GENOMIC DNA]</scope>
    <source>
        <strain evidence="2 3">C16</strain>
    </source>
</reference>
<dbReference type="InterPro" id="IPR047655">
    <property type="entry name" value="Transpos_IS630-like"/>
</dbReference>
<dbReference type="HOGENOM" id="CLU_041125_1_0_2"/>
<protein>
    <submittedName>
        <fullName evidence="2">Mobile element protein</fullName>
    </submittedName>
</protein>
<proteinExistence type="predicted"/>
<dbReference type="InterPro" id="IPR038717">
    <property type="entry name" value="Tc1-like_DDE_dom"/>
</dbReference>
<organism evidence="2 3">
    <name type="scientific">Methanosarcina mazei C16</name>
    <dbReference type="NCBI Taxonomy" id="1434113"/>
    <lineage>
        <taxon>Archaea</taxon>
        <taxon>Methanobacteriati</taxon>
        <taxon>Methanobacteriota</taxon>
        <taxon>Stenosarchaea group</taxon>
        <taxon>Methanomicrobia</taxon>
        <taxon>Methanosarcinales</taxon>
        <taxon>Methanosarcinaceae</taxon>
        <taxon>Methanosarcina</taxon>
    </lineage>
</organism>
<evidence type="ECO:0000259" key="1">
    <source>
        <dbReference type="Pfam" id="PF13358"/>
    </source>
</evidence>
<gene>
    <name evidence="2" type="ORF">MSMAC_3061</name>
</gene>
<dbReference type="KEGG" id="mmac:MSMAC_3061"/>
<evidence type="ECO:0000313" key="3">
    <source>
        <dbReference type="Proteomes" id="UP000033071"/>
    </source>
</evidence>
<dbReference type="Pfam" id="PF13358">
    <property type="entry name" value="DDE_3"/>
    <property type="match status" value="1"/>
</dbReference>
<dbReference type="AlphaFoldDB" id="A0A0E3RZC3"/>
<accession>A0A0E3RZC3</accession>
<dbReference type="NCBIfam" id="NF033545">
    <property type="entry name" value="transpos_IS630"/>
    <property type="match status" value="1"/>
</dbReference>
<evidence type="ECO:0000313" key="2">
    <source>
        <dbReference type="EMBL" id="AKB72951.1"/>
    </source>
</evidence>
<name>A0A0E3RZC3_METMZ</name>
<dbReference type="PATRIC" id="fig|1434113.4.peg.3853"/>
<dbReference type="EMBL" id="CP009514">
    <property type="protein sequence ID" value="AKB72951.1"/>
    <property type="molecule type" value="Genomic_DNA"/>
</dbReference>
<dbReference type="Proteomes" id="UP000033071">
    <property type="component" value="Chromosome"/>
</dbReference>